<dbReference type="EMBL" id="WNLP01000010">
    <property type="protein sequence ID" value="MUH60328.1"/>
    <property type="molecule type" value="Genomic_DNA"/>
</dbReference>
<protein>
    <submittedName>
        <fullName evidence="1">Uncharacterized protein</fullName>
    </submittedName>
</protein>
<proteinExistence type="predicted"/>
<evidence type="ECO:0000313" key="2">
    <source>
        <dbReference type="Proteomes" id="UP000487882"/>
    </source>
</evidence>
<reference evidence="1 2" key="1">
    <citation type="submission" date="2019-09" db="EMBL/GenBank/DDBJ databases">
        <title>Bifidobacterium canis sp. nov., isolated from the digestive tract of German Shepherd dog puppy.</title>
        <authorList>
            <person name="Bunesova V."/>
        </authorList>
    </citation>
    <scope>NUCLEOTIDE SEQUENCE [LARGE SCALE GENOMIC DNA]</scope>
    <source>
        <strain evidence="1 2">GSD1FS</strain>
    </source>
</reference>
<sequence length="271" mass="29700">MDATQRIHDIASRNDLPMALPGALALVGYASYWHQDDGSTDEITGPALCANLDDARATGHLYGQPRTAGEMIMARTIAMHEPRITAIWHTAMFPNLPGNGILLGQGADGVMRAWICSIHECDSCNHCVLNQVTDSLFVRSIRNHGFLLDEGTNNAYLRIGGLGDARVAFHRIMGHPNPLRTMPWEIEWLYVVCDPHGHTNPFPPLRHDADGIAMVDPSTLLERVERTHSMDKPIPPWVISMLSGPHHLTGPIAMQGNATPCSGVAFCMFDA</sequence>
<organism evidence="1 2">
    <name type="scientific">Bifidobacterium canis</name>
    <dbReference type="NCBI Taxonomy" id="2610880"/>
    <lineage>
        <taxon>Bacteria</taxon>
        <taxon>Bacillati</taxon>
        <taxon>Actinomycetota</taxon>
        <taxon>Actinomycetes</taxon>
        <taxon>Bifidobacteriales</taxon>
        <taxon>Bifidobacteriaceae</taxon>
        <taxon>Bifidobacterium</taxon>
    </lineage>
</organism>
<keyword evidence="2" id="KW-1185">Reference proteome</keyword>
<dbReference type="RefSeq" id="WP_155589165.1">
    <property type="nucleotide sequence ID" value="NZ_WNLP01000010.1"/>
</dbReference>
<name>A0A7K1J6N0_9BIFI</name>
<accession>A0A7K1J6N0</accession>
<gene>
    <name evidence="1" type="ORF">GSD1FS_1699</name>
</gene>
<evidence type="ECO:0000313" key="1">
    <source>
        <dbReference type="EMBL" id="MUH60328.1"/>
    </source>
</evidence>
<comment type="caution">
    <text evidence="1">The sequence shown here is derived from an EMBL/GenBank/DDBJ whole genome shotgun (WGS) entry which is preliminary data.</text>
</comment>
<dbReference type="Proteomes" id="UP000487882">
    <property type="component" value="Unassembled WGS sequence"/>
</dbReference>
<dbReference type="AlphaFoldDB" id="A0A7K1J6N0"/>